<dbReference type="PANTHER" id="PTHR38011:SF7">
    <property type="entry name" value="2,5-DIAMINO-6-RIBOSYLAMINO-4(3H)-PYRIMIDINONE 5'-PHOSPHATE REDUCTASE"/>
    <property type="match status" value="1"/>
</dbReference>
<comment type="similarity">
    <text evidence="4 12">In the N-terminal section; belongs to the cytidine and deoxycytidylate deaminase family.</text>
</comment>
<dbReference type="NCBIfam" id="TIGR00326">
    <property type="entry name" value="eubact_ribD"/>
    <property type="match status" value="1"/>
</dbReference>
<protein>
    <recommendedName>
        <fullName evidence="12">Riboflavin biosynthesis protein RibD</fullName>
    </recommendedName>
    <domain>
        <recommendedName>
            <fullName evidence="12">Diaminohydroxyphosphoribosylaminopyrimidine deaminase</fullName>
            <shortName evidence="12">DRAP deaminase</shortName>
            <ecNumber evidence="12">3.5.4.26</ecNumber>
        </recommendedName>
        <alternativeName>
            <fullName evidence="12">Riboflavin-specific deaminase</fullName>
        </alternativeName>
    </domain>
    <domain>
        <recommendedName>
            <fullName evidence="12">5-amino-6-(5-phosphoribosylamino)uracil reductase</fullName>
            <ecNumber evidence="12">1.1.1.193</ecNumber>
        </recommendedName>
        <alternativeName>
            <fullName evidence="12">HTP reductase</fullName>
        </alternativeName>
    </domain>
</protein>
<comment type="catalytic activity">
    <reaction evidence="12">
        <text>2,5-diamino-6-hydroxy-4-(5-phosphoribosylamino)-pyrimidine + H2O + H(+) = 5-amino-6-(5-phospho-D-ribosylamino)uracil + NH4(+)</text>
        <dbReference type="Rhea" id="RHEA:21868"/>
        <dbReference type="ChEBI" id="CHEBI:15377"/>
        <dbReference type="ChEBI" id="CHEBI:15378"/>
        <dbReference type="ChEBI" id="CHEBI:28938"/>
        <dbReference type="ChEBI" id="CHEBI:58453"/>
        <dbReference type="ChEBI" id="CHEBI:58614"/>
        <dbReference type="EC" id="3.5.4.26"/>
    </reaction>
</comment>
<comment type="function">
    <text evidence="1 12">Converts 2,5-diamino-6-(ribosylamino)-4(3h)-pyrimidinone 5'-phosphate into 5-amino-6-(ribosylamino)-2,4(1h,3h)-pyrimidinedione 5'-phosphate.</text>
</comment>
<keyword evidence="6 12" id="KW-0686">Riboflavin biosynthesis</keyword>
<dbReference type="GO" id="GO:0008703">
    <property type="term" value="F:5-amino-6-(5-phosphoribosylamino)uracil reductase activity"/>
    <property type="evidence" value="ECO:0007669"/>
    <property type="project" value="UniProtKB-EC"/>
</dbReference>
<dbReference type="Pfam" id="PF00383">
    <property type="entry name" value="dCMP_cyt_deam_1"/>
    <property type="match status" value="1"/>
</dbReference>
<evidence type="ECO:0000259" key="13">
    <source>
        <dbReference type="PROSITE" id="PS51747"/>
    </source>
</evidence>
<keyword evidence="15" id="KW-1185">Reference proteome</keyword>
<comment type="caution">
    <text evidence="14">The sequence shown here is derived from an EMBL/GenBank/DDBJ whole genome shotgun (WGS) entry which is preliminary data.</text>
</comment>
<evidence type="ECO:0000256" key="6">
    <source>
        <dbReference type="ARBA" id="ARBA00022619"/>
    </source>
</evidence>
<feature type="domain" description="CMP/dCMP-type deaminase" evidence="13">
    <location>
        <begin position="5"/>
        <end position="127"/>
    </location>
</feature>
<comment type="pathway">
    <text evidence="2 12">Cofactor biosynthesis; riboflavin biosynthesis; 5-amino-6-(D-ribitylamino)uracil from GTP: step 2/4.</text>
</comment>
<dbReference type="SUPFAM" id="SSF53927">
    <property type="entry name" value="Cytidine deaminase-like"/>
    <property type="match status" value="1"/>
</dbReference>
<evidence type="ECO:0000256" key="9">
    <source>
        <dbReference type="ARBA" id="ARBA00022857"/>
    </source>
</evidence>
<keyword evidence="7 12" id="KW-0479">Metal-binding</keyword>
<sequence>MQWSVADQQFMQQALQLAQQGRFTTAPNPNVGAVVVKDQQVVGSGYHHQAGQPHAEVYALRQAGVLARGATCYVTLEPCSHYGRTGPCALALVDAGVSRVVVAMLDPNPLVAGKGIALLQNAGIDVQVGLYEQQARALNPGFLSRMERQRPWLKLKLACSLDGAIALANGESQWLTGPEARADVQVERAACHAILSTATTVLQDQARLSVRAEAAPITPLSDGSVRQPVRIILDRQLKLTGQELLFQSGGPIWLIHSNQHTAAELTSSAATDGQVRYLAVPEENGQLDLKALLALLAEQQINDLWVEAGARLASSLWQQQLVDELIVYQAPVLLGAGAQPLMQLARLSHLKDAPRWQWQQAQCLGPDVKLRACLQEP</sequence>
<evidence type="ECO:0000256" key="4">
    <source>
        <dbReference type="ARBA" id="ARBA00005259"/>
    </source>
</evidence>
<comment type="catalytic activity">
    <reaction evidence="12">
        <text>5-amino-6-(5-phospho-D-ribitylamino)uracil + NADP(+) = 5-amino-6-(5-phospho-D-ribosylamino)uracil + NADPH + H(+)</text>
        <dbReference type="Rhea" id="RHEA:17845"/>
        <dbReference type="ChEBI" id="CHEBI:15378"/>
        <dbReference type="ChEBI" id="CHEBI:57783"/>
        <dbReference type="ChEBI" id="CHEBI:58349"/>
        <dbReference type="ChEBI" id="CHEBI:58421"/>
        <dbReference type="ChEBI" id="CHEBI:58453"/>
        <dbReference type="EC" id="1.1.1.193"/>
    </reaction>
</comment>
<dbReference type="InterPro" id="IPR016192">
    <property type="entry name" value="APOBEC/CMP_deaminase_Zn-bd"/>
</dbReference>
<dbReference type="PIRSF" id="PIRSF006769">
    <property type="entry name" value="RibD"/>
    <property type="match status" value="1"/>
</dbReference>
<dbReference type="SUPFAM" id="SSF53597">
    <property type="entry name" value="Dihydrofolate reductase-like"/>
    <property type="match status" value="1"/>
</dbReference>
<comment type="similarity">
    <text evidence="5 12">In the C-terminal section; belongs to the HTP reductase family.</text>
</comment>
<dbReference type="Proteomes" id="UP001595962">
    <property type="component" value="Unassembled WGS sequence"/>
</dbReference>
<evidence type="ECO:0000313" key="14">
    <source>
        <dbReference type="EMBL" id="MFC4654642.1"/>
    </source>
</evidence>
<dbReference type="CDD" id="cd01284">
    <property type="entry name" value="Riboflavin_deaminase-reductase"/>
    <property type="match status" value="1"/>
</dbReference>
<comment type="cofactor">
    <cofactor evidence="12">
        <name>Zn(2+)</name>
        <dbReference type="ChEBI" id="CHEBI:29105"/>
    </cofactor>
    <text evidence="12">Binds 1 zinc ion.</text>
</comment>
<dbReference type="InterPro" id="IPR024072">
    <property type="entry name" value="DHFR-like_dom_sf"/>
</dbReference>
<accession>A0ABV9JK66</accession>
<gene>
    <name evidence="14" type="primary">ribD</name>
    <name evidence="14" type="ORF">ACFO3I_06365</name>
</gene>
<evidence type="ECO:0000256" key="7">
    <source>
        <dbReference type="ARBA" id="ARBA00022723"/>
    </source>
</evidence>
<dbReference type="PANTHER" id="PTHR38011">
    <property type="entry name" value="DIHYDROFOLATE REDUCTASE FAMILY PROTEIN (AFU_ORTHOLOGUE AFUA_8G06820)"/>
    <property type="match status" value="1"/>
</dbReference>
<dbReference type="RefSeq" id="WP_377332669.1">
    <property type="nucleotide sequence ID" value="NZ_JBHSGB010000006.1"/>
</dbReference>
<dbReference type="GO" id="GO:0008835">
    <property type="term" value="F:diaminohydroxyphosphoribosylaminopyrimidine deaminase activity"/>
    <property type="evidence" value="ECO:0007669"/>
    <property type="project" value="UniProtKB-EC"/>
</dbReference>
<keyword evidence="9 12" id="KW-0521">NADP</keyword>
<dbReference type="InterPro" id="IPR002125">
    <property type="entry name" value="CMP_dCMP_dom"/>
</dbReference>
<dbReference type="Pfam" id="PF01872">
    <property type="entry name" value="RibD_C"/>
    <property type="match status" value="1"/>
</dbReference>
<dbReference type="Gene3D" id="3.40.140.10">
    <property type="entry name" value="Cytidine Deaminase, domain 2"/>
    <property type="match status" value="1"/>
</dbReference>
<name>A0ABV9JK66_9GAMM</name>
<dbReference type="InterPro" id="IPR050765">
    <property type="entry name" value="Riboflavin_Biosynth_HTPR"/>
</dbReference>
<dbReference type="NCBIfam" id="TIGR00227">
    <property type="entry name" value="ribD_Cterm"/>
    <property type="match status" value="1"/>
</dbReference>
<evidence type="ECO:0000256" key="2">
    <source>
        <dbReference type="ARBA" id="ARBA00004882"/>
    </source>
</evidence>
<evidence type="ECO:0000256" key="12">
    <source>
        <dbReference type="PIRNR" id="PIRNR006769"/>
    </source>
</evidence>
<evidence type="ECO:0000313" key="15">
    <source>
        <dbReference type="Proteomes" id="UP001595962"/>
    </source>
</evidence>
<evidence type="ECO:0000256" key="10">
    <source>
        <dbReference type="ARBA" id="ARBA00023002"/>
    </source>
</evidence>
<organism evidence="14 15">
    <name type="scientific">Rheinheimera marina</name>
    <dbReference type="NCBI Taxonomy" id="1774958"/>
    <lineage>
        <taxon>Bacteria</taxon>
        <taxon>Pseudomonadati</taxon>
        <taxon>Pseudomonadota</taxon>
        <taxon>Gammaproteobacteria</taxon>
        <taxon>Chromatiales</taxon>
        <taxon>Chromatiaceae</taxon>
        <taxon>Rheinheimera</taxon>
    </lineage>
</organism>
<evidence type="ECO:0000256" key="5">
    <source>
        <dbReference type="ARBA" id="ARBA00007417"/>
    </source>
</evidence>
<keyword evidence="12 14" id="KW-0378">Hydrolase</keyword>
<dbReference type="InterPro" id="IPR016193">
    <property type="entry name" value="Cytidine_deaminase-like"/>
</dbReference>
<dbReference type="PROSITE" id="PS00903">
    <property type="entry name" value="CYT_DCMP_DEAMINASES_1"/>
    <property type="match status" value="1"/>
</dbReference>
<dbReference type="InterPro" id="IPR011549">
    <property type="entry name" value="RibD_C"/>
</dbReference>
<keyword evidence="10 12" id="KW-0560">Oxidoreductase</keyword>
<dbReference type="InterPro" id="IPR004794">
    <property type="entry name" value="Eubact_RibD"/>
</dbReference>
<evidence type="ECO:0000256" key="11">
    <source>
        <dbReference type="ARBA" id="ARBA00023268"/>
    </source>
</evidence>
<dbReference type="EC" id="3.5.4.26" evidence="12"/>
<reference evidence="15" key="1">
    <citation type="journal article" date="2019" name="Int. J. Syst. Evol. Microbiol.">
        <title>The Global Catalogue of Microorganisms (GCM) 10K type strain sequencing project: providing services to taxonomists for standard genome sequencing and annotation.</title>
        <authorList>
            <consortium name="The Broad Institute Genomics Platform"/>
            <consortium name="The Broad Institute Genome Sequencing Center for Infectious Disease"/>
            <person name="Wu L."/>
            <person name="Ma J."/>
        </authorList>
    </citation>
    <scope>NUCLEOTIDE SEQUENCE [LARGE SCALE GENOMIC DNA]</scope>
    <source>
        <strain evidence="15">DT28</strain>
    </source>
</reference>
<dbReference type="EC" id="1.1.1.193" evidence="12"/>
<comment type="pathway">
    <text evidence="3 12">Cofactor biosynthesis; riboflavin biosynthesis; 5-amino-6-(D-ribitylamino)uracil from GTP: step 3/4.</text>
</comment>
<dbReference type="InterPro" id="IPR002734">
    <property type="entry name" value="RibDG_C"/>
</dbReference>
<dbReference type="Gene3D" id="3.40.430.10">
    <property type="entry name" value="Dihydrofolate Reductase, subunit A"/>
    <property type="match status" value="1"/>
</dbReference>
<evidence type="ECO:0000256" key="3">
    <source>
        <dbReference type="ARBA" id="ARBA00004910"/>
    </source>
</evidence>
<proteinExistence type="inferred from homology"/>
<dbReference type="PROSITE" id="PS51747">
    <property type="entry name" value="CYT_DCMP_DEAMINASES_2"/>
    <property type="match status" value="1"/>
</dbReference>
<evidence type="ECO:0000256" key="8">
    <source>
        <dbReference type="ARBA" id="ARBA00022833"/>
    </source>
</evidence>
<evidence type="ECO:0000256" key="1">
    <source>
        <dbReference type="ARBA" id="ARBA00002151"/>
    </source>
</evidence>
<keyword evidence="8 12" id="KW-0862">Zinc</keyword>
<dbReference type="EMBL" id="JBHSGB010000006">
    <property type="protein sequence ID" value="MFC4654642.1"/>
    <property type="molecule type" value="Genomic_DNA"/>
</dbReference>
<keyword evidence="11" id="KW-0511">Multifunctional enzyme</keyword>